<dbReference type="GO" id="GO:0044780">
    <property type="term" value="P:bacterial-type flagellum assembly"/>
    <property type="evidence" value="ECO:0007669"/>
    <property type="project" value="InterPro"/>
</dbReference>
<feature type="domain" description="SAF" evidence="5">
    <location>
        <begin position="121"/>
        <end position="183"/>
    </location>
</feature>
<comment type="function">
    <text evidence="4">Involved in the assembly process of the P-ring formation. It may associate with FlgF on the rod constituting a structure essential for the P-ring assembly or may act as a modulator protein for the P-ring assembly.</text>
</comment>
<organism evidence="6 7">
    <name type="scientific">candidate division WOR-1 bacterium RIFOXYB2_FULL_37_13</name>
    <dbReference type="NCBI Taxonomy" id="1802579"/>
    <lineage>
        <taxon>Bacteria</taxon>
        <taxon>Bacillati</taxon>
        <taxon>Saganbacteria</taxon>
    </lineage>
</organism>
<keyword evidence="2" id="KW-0732">Signal</keyword>
<comment type="subcellular location">
    <subcellularLocation>
        <location evidence="1 4">Periplasm</location>
    </subcellularLocation>
</comment>
<dbReference type="AlphaFoldDB" id="A0A1F4SL67"/>
<dbReference type="Gene3D" id="2.30.30.760">
    <property type="match status" value="1"/>
</dbReference>
<protein>
    <recommendedName>
        <fullName evidence="4">Flagella basal body P-ring formation protein FlgA</fullName>
    </recommendedName>
</protein>
<name>A0A1F4SL67_UNCSA</name>
<evidence type="ECO:0000256" key="2">
    <source>
        <dbReference type="ARBA" id="ARBA00022729"/>
    </source>
</evidence>
<evidence type="ECO:0000256" key="3">
    <source>
        <dbReference type="ARBA" id="ARBA00022764"/>
    </source>
</evidence>
<evidence type="ECO:0000259" key="5">
    <source>
        <dbReference type="SMART" id="SM00858"/>
    </source>
</evidence>
<dbReference type="NCBIfam" id="TIGR03170">
    <property type="entry name" value="flgA_cterm"/>
    <property type="match status" value="1"/>
</dbReference>
<dbReference type="PANTHER" id="PTHR36307">
    <property type="entry name" value="FLAGELLA BASAL BODY P-RING FORMATION PROTEIN FLGA"/>
    <property type="match status" value="1"/>
</dbReference>
<evidence type="ECO:0000256" key="4">
    <source>
        <dbReference type="RuleBase" id="RU362063"/>
    </source>
</evidence>
<dbReference type="GO" id="GO:0042597">
    <property type="term" value="C:periplasmic space"/>
    <property type="evidence" value="ECO:0007669"/>
    <property type="project" value="UniProtKB-SubCell"/>
</dbReference>
<dbReference type="EMBL" id="MEUB01000048">
    <property type="protein sequence ID" value="OGC21149.1"/>
    <property type="molecule type" value="Genomic_DNA"/>
</dbReference>
<dbReference type="Proteomes" id="UP000178417">
    <property type="component" value="Unassembled WGS sequence"/>
</dbReference>
<dbReference type="Gene3D" id="3.90.1210.10">
    <property type="entry name" value="Antifreeze-like/N-acetylneuraminic acid synthase C-terminal domain"/>
    <property type="match status" value="1"/>
</dbReference>
<dbReference type="InterPro" id="IPR013974">
    <property type="entry name" value="SAF"/>
</dbReference>
<proteinExistence type="inferred from homology"/>
<dbReference type="PANTHER" id="PTHR36307:SF1">
    <property type="entry name" value="FLAGELLA BASAL BODY P-RING FORMATION PROTEIN FLGA"/>
    <property type="match status" value="1"/>
</dbReference>
<dbReference type="Pfam" id="PF13144">
    <property type="entry name" value="ChapFlgA"/>
    <property type="match status" value="1"/>
</dbReference>
<keyword evidence="6" id="KW-0282">Flagellum</keyword>
<sequence length="246" mass="27369">MNRFIHKKRVFAIFAALLFCFFLSIISYGAGSVDDKIEAAIKTYILSKNPELKKENMEIKFTKTQKLIDLCAQGKDPLDFAVLKDYQLSKMTAHMILPLSVFSGGKEIGSAYLSVDFDVYKNIVVAGRKILKGSLISKEDIEILKKPTLALQKQYFTQVDGLIGKVAKGNIYEGSVVYDWMLKVNPDVAKGQAVKILARVDNLSIETQGVALEDGQIGKSIKVRRNDSKETFLAVILDKGIVEVQL</sequence>
<dbReference type="STRING" id="1802579.A2310_03910"/>
<keyword evidence="6" id="KW-0966">Cell projection</keyword>
<evidence type="ECO:0000313" key="7">
    <source>
        <dbReference type="Proteomes" id="UP000178417"/>
    </source>
</evidence>
<keyword evidence="6" id="KW-0969">Cilium</keyword>
<gene>
    <name evidence="6" type="ORF">A2310_03910</name>
</gene>
<keyword evidence="3 4" id="KW-0574">Periplasm</keyword>
<reference evidence="6 7" key="1">
    <citation type="journal article" date="2016" name="Nat. Commun.">
        <title>Thousands of microbial genomes shed light on interconnected biogeochemical processes in an aquifer system.</title>
        <authorList>
            <person name="Anantharaman K."/>
            <person name="Brown C.T."/>
            <person name="Hug L.A."/>
            <person name="Sharon I."/>
            <person name="Castelle C.J."/>
            <person name="Probst A.J."/>
            <person name="Thomas B.C."/>
            <person name="Singh A."/>
            <person name="Wilkins M.J."/>
            <person name="Karaoz U."/>
            <person name="Brodie E.L."/>
            <person name="Williams K.H."/>
            <person name="Hubbard S.S."/>
            <person name="Banfield J.F."/>
        </authorList>
    </citation>
    <scope>NUCLEOTIDE SEQUENCE [LARGE SCALE GENOMIC DNA]</scope>
</reference>
<keyword evidence="4" id="KW-1005">Bacterial flagellum biogenesis</keyword>
<dbReference type="SMART" id="SM00858">
    <property type="entry name" value="SAF"/>
    <property type="match status" value="1"/>
</dbReference>
<comment type="similarity">
    <text evidence="4">Belongs to the FlgA family.</text>
</comment>
<dbReference type="InterPro" id="IPR039246">
    <property type="entry name" value="Flagellar_FlgA"/>
</dbReference>
<evidence type="ECO:0000256" key="1">
    <source>
        <dbReference type="ARBA" id="ARBA00004418"/>
    </source>
</evidence>
<dbReference type="InterPro" id="IPR017585">
    <property type="entry name" value="SAF_FlgA"/>
</dbReference>
<comment type="caution">
    <text evidence="6">The sequence shown here is derived from an EMBL/GenBank/DDBJ whole genome shotgun (WGS) entry which is preliminary data.</text>
</comment>
<dbReference type="CDD" id="cd11614">
    <property type="entry name" value="SAF_CpaB_FlgA_like"/>
    <property type="match status" value="1"/>
</dbReference>
<accession>A0A1F4SL67</accession>
<evidence type="ECO:0000313" key="6">
    <source>
        <dbReference type="EMBL" id="OGC21149.1"/>
    </source>
</evidence>